<reference evidence="3 4" key="1">
    <citation type="journal article" date="2007" name="Virology">
        <title>Sequence and annotation of the 369-kb NY-2A and the 345-kb AR158 viruses that infect Chlorella NC64A.</title>
        <authorList>
            <person name="Fitzgerald L.A."/>
            <person name="Graves M.V."/>
            <person name="Li X."/>
            <person name="Feldblyum T."/>
            <person name="Nierman W.C."/>
            <person name="Van Etten J.L."/>
        </authorList>
    </citation>
    <scope>NUCLEOTIDE SEQUENCE [LARGE SCALE GENOMIC DNA]</scope>
    <source>
        <strain evidence="3 4">NY-2A</strain>
    </source>
</reference>
<proteinExistence type="predicted"/>
<dbReference type="Gene3D" id="3.20.20.370">
    <property type="entry name" value="Glycoside hydrolase/deacetylase"/>
    <property type="match status" value="1"/>
</dbReference>
<keyword evidence="1" id="KW-1133">Transmembrane helix</keyword>
<dbReference type="InterPro" id="IPR011330">
    <property type="entry name" value="Glyco_hydro/deAcase_b/a-brl"/>
</dbReference>
<organism evidence="3 4">
    <name type="scientific">Paramecium bursaria Chlorella virus NY2A</name>
    <name type="common">PBCV-NY2A</name>
    <dbReference type="NCBI Taxonomy" id="46021"/>
    <lineage>
        <taxon>Viruses</taxon>
        <taxon>Varidnaviria</taxon>
        <taxon>Bamfordvirae</taxon>
        <taxon>Nucleocytoviricota</taxon>
        <taxon>Megaviricetes</taxon>
        <taxon>Algavirales</taxon>
        <taxon>Phycodnaviridae</taxon>
        <taxon>Chlorovirus</taxon>
        <taxon>Chlorovirus americanus</taxon>
    </lineage>
</organism>
<name>A7IWZ4_PBCVN</name>
<dbReference type="GO" id="GO:0005975">
    <property type="term" value="P:carbohydrate metabolic process"/>
    <property type="evidence" value="ECO:0007669"/>
    <property type="project" value="InterPro"/>
</dbReference>
<organismHost>
    <name type="scientific">Chlorella</name>
    <dbReference type="NCBI Taxonomy" id="3071"/>
</organismHost>
<dbReference type="GeneID" id="5659022"/>
<keyword evidence="1" id="KW-0472">Membrane</keyword>
<dbReference type="InterPro" id="IPR002509">
    <property type="entry name" value="NODB_dom"/>
</dbReference>
<evidence type="ECO:0000313" key="3">
    <source>
        <dbReference type="EMBL" id="ABT14868.1"/>
    </source>
</evidence>
<protein>
    <submittedName>
        <fullName evidence="3">Uncharacterized protein B469L</fullName>
    </submittedName>
</protein>
<dbReference type="PANTHER" id="PTHR45985">
    <property type="match status" value="1"/>
</dbReference>
<evidence type="ECO:0000259" key="2">
    <source>
        <dbReference type="Pfam" id="PF01522"/>
    </source>
</evidence>
<keyword evidence="1" id="KW-0812">Transmembrane</keyword>
<dbReference type="GO" id="GO:0016810">
    <property type="term" value="F:hydrolase activity, acting on carbon-nitrogen (but not peptide) bonds"/>
    <property type="evidence" value="ECO:0007669"/>
    <property type="project" value="InterPro"/>
</dbReference>
<sequence>MTNKCHFFLCELLFKTYKALTQINLYNTTSMKLISKIVPILMLFGIVESVVCQDCKLPNCFDPGTSYPLEVSRTPQFVLLSHDDAINTRTWNAFQSTGRCGVKTTFFVSWENTNCDYIKAFYNAGHEIALHTMSHAHLTGVPLEDLKTEMLGVRDMLYEKCDVPYEEMIGFRPPYLEINENVRNVLVDDPTIRWSSDLNHYIDGADLNGTQLWPFTMDSGFVKNSSLEHESHPGFWEIPLNPIMNEIFNPVYSMDPGRITSGTEVPEPHDGDFIPADDLMDLLIENFNGVYNSKRSPFAINFHTPWLAADGYAQVLTEFLDYTKSFDDVYFVTFSELIEWMKNPVPLEKMPPRNLECVPEIIPPKSFWEKYNIPIIVTAISIGPVITISICILIAQFIFIVMK</sequence>
<accession>A7IWZ4</accession>
<dbReference type="EMBL" id="DQ491002">
    <property type="protein sequence ID" value="ABT14868.1"/>
    <property type="molecule type" value="Genomic_DNA"/>
</dbReference>
<dbReference type="SUPFAM" id="SSF88713">
    <property type="entry name" value="Glycoside hydrolase/deacetylase"/>
    <property type="match status" value="1"/>
</dbReference>
<dbReference type="KEGG" id="vg:5659022"/>
<feature type="domain" description="NodB homology" evidence="2">
    <location>
        <begin position="74"/>
        <end position="186"/>
    </location>
</feature>
<dbReference type="RefSeq" id="YP_001497665.1">
    <property type="nucleotide sequence ID" value="NC_009898.1"/>
</dbReference>
<gene>
    <name evidence="3" type="primary">B469L</name>
    <name evidence="3" type="ORF">NY2A_B469L</name>
</gene>
<dbReference type="Proteomes" id="UP000202419">
    <property type="component" value="Segment"/>
</dbReference>
<keyword evidence="4" id="KW-1185">Reference proteome</keyword>
<feature type="transmembrane region" description="Helical" evidence="1">
    <location>
        <begin position="375"/>
        <end position="401"/>
    </location>
</feature>
<evidence type="ECO:0000256" key="1">
    <source>
        <dbReference type="SAM" id="Phobius"/>
    </source>
</evidence>
<dbReference type="InterPro" id="IPR052740">
    <property type="entry name" value="CE4"/>
</dbReference>
<dbReference type="PANTHER" id="PTHR45985:SF3">
    <property type="entry name" value="CHITIN DEACETYLASE-LIKE 4"/>
    <property type="match status" value="1"/>
</dbReference>
<evidence type="ECO:0000313" key="4">
    <source>
        <dbReference type="Proteomes" id="UP000202419"/>
    </source>
</evidence>
<dbReference type="Pfam" id="PF01522">
    <property type="entry name" value="Polysacc_deac_1"/>
    <property type="match status" value="1"/>
</dbReference>